<organism evidence="1 2">
    <name type="scientific">Coprinopsis marcescibilis</name>
    <name type="common">Agaric fungus</name>
    <name type="synonym">Psathyrella marcescibilis</name>
    <dbReference type="NCBI Taxonomy" id="230819"/>
    <lineage>
        <taxon>Eukaryota</taxon>
        <taxon>Fungi</taxon>
        <taxon>Dikarya</taxon>
        <taxon>Basidiomycota</taxon>
        <taxon>Agaricomycotina</taxon>
        <taxon>Agaricomycetes</taxon>
        <taxon>Agaricomycetidae</taxon>
        <taxon>Agaricales</taxon>
        <taxon>Agaricineae</taxon>
        <taxon>Psathyrellaceae</taxon>
        <taxon>Coprinopsis</taxon>
    </lineage>
</organism>
<proteinExistence type="predicted"/>
<dbReference type="InterPro" id="IPR015075">
    <property type="entry name" value="AtaL"/>
</dbReference>
<dbReference type="AlphaFoldDB" id="A0A5C3KP97"/>
<evidence type="ECO:0000313" key="1">
    <source>
        <dbReference type="EMBL" id="TFK22361.1"/>
    </source>
</evidence>
<reference evidence="1 2" key="1">
    <citation type="journal article" date="2019" name="Nat. Ecol. Evol.">
        <title>Megaphylogeny resolves global patterns of mushroom evolution.</title>
        <authorList>
            <person name="Varga T."/>
            <person name="Krizsan K."/>
            <person name="Foldi C."/>
            <person name="Dima B."/>
            <person name="Sanchez-Garcia M."/>
            <person name="Sanchez-Ramirez S."/>
            <person name="Szollosi G.J."/>
            <person name="Szarkandi J.G."/>
            <person name="Papp V."/>
            <person name="Albert L."/>
            <person name="Andreopoulos W."/>
            <person name="Angelini C."/>
            <person name="Antonin V."/>
            <person name="Barry K.W."/>
            <person name="Bougher N.L."/>
            <person name="Buchanan P."/>
            <person name="Buyck B."/>
            <person name="Bense V."/>
            <person name="Catcheside P."/>
            <person name="Chovatia M."/>
            <person name="Cooper J."/>
            <person name="Damon W."/>
            <person name="Desjardin D."/>
            <person name="Finy P."/>
            <person name="Geml J."/>
            <person name="Haridas S."/>
            <person name="Hughes K."/>
            <person name="Justo A."/>
            <person name="Karasinski D."/>
            <person name="Kautmanova I."/>
            <person name="Kiss B."/>
            <person name="Kocsube S."/>
            <person name="Kotiranta H."/>
            <person name="LaButti K.M."/>
            <person name="Lechner B.E."/>
            <person name="Liimatainen K."/>
            <person name="Lipzen A."/>
            <person name="Lukacs Z."/>
            <person name="Mihaltcheva S."/>
            <person name="Morgado L.N."/>
            <person name="Niskanen T."/>
            <person name="Noordeloos M.E."/>
            <person name="Ohm R.A."/>
            <person name="Ortiz-Santana B."/>
            <person name="Ovrebo C."/>
            <person name="Racz N."/>
            <person name="Riley R."/>
            <person name="Savchenko A."/>
            <person name="Shiryaev A."/>
            <person name="Soop K."/>
            <person name="Spirin V."/>
            <person name="Szebenyi C."/>
            <person name="Tomsovsky M."/>
            <person name="Tulloss R.E."/>
            <person name="Uehling J."/>
            <person name="Grigoriev I.V."/>
            <person name="Vagvolgyi C."/>
            <person name="Papp T."/>
            <person name="Martin F.M."/>
            <person name="Miettinen O."/>
            <person name="Hibbett D.S."/>
            <person name="Nagy L.G."/>
        </authorList>
    </citation>
    <scope>NUCLEOTIDE SEQUENCE [LARGE SCALE GENOMIC DNA]</scope>
    <source>
        <strain evidence="1 2">CBS 121175</strain>
    </source>
</reference>
<keyword evidence="2" id="KW-1185">Reference proteome</keyword>
<dbReference type="OrthoDB" id="2320332at2759"/>
<dbReference type="Pfam" id="PF08982">
    <property type="entry name" value="AtaL"/>
    <property type="match status" value="1"/>
</dbReference>
<name>A0A5C3KP97_COPMA</name>
<dbReference type="EMBL" id="ML210243">
    <property type="protein sequence ID" value="TFK22361.1"/>
    <property type="molecule type" value="Genomic_DNA"/>
</dbReference>
<dbReference type="SUPFAM" id="SSF55961">
    <property type="entry name" value="Bet v1-like"/>
    <property type="match status" value="1"/>
</dbReference>
<gene>
    <name evidence="1" type="ORF">FA15DRAFT_644379</name>
</gene>
<dbReference type="InterPro" id="IPR023393">
    <property type="entry name" value="START-like_dom_sf"/>
</dbReference>
<accession>A0A5C3KP97</accession>
<protein>
    <submittedName>
        <fullName evidence="1">DUF1857-domain-containing protein</fullName>
    </submittedName>
</protein>
<sequence>MSQPIINFASSRRVNPPGVSPVLTAEQVWKGLQIKARDPISFVAAISSCKIVEDNGDEFVREVVFGNNPPVQEKIRMYKGAIAFFDMKDPNIHITNTLSVDENDDLILTFAFAGGVPGYHSKEPPTLQNLNKSVGNGPAITITRIRELVQEGTIV</sequence>
<evidence type="ECO:0000313" key="2">
    <source>
        <dbReference type="Proteomes" id="UP000307440"/>
    </source>
</evidence>
<dbReference type="Gene3D" id="3.30.530.20">
    <property type="match status" value="1"/>
</dbReference>
<dbReference type="STRING" id="230819.A0A5C3KP97"/>
<dbReference type="Proteomes" id="UP000307440">
    <property type="component" value="Unassembled WGS sequence"/>
</dbReference>